<dbReference type="RefSeq" id="WP_114403449.1">
    <property type="nucleotide sequence ID" value="NZ_QPGB01000005.1"/>
</dbReference>
<dbReference type="Proteomes" id="UP000252357">
    <property type="component" value="Unassembled WGS sequence"/>
</dbReference>
<dbReference type="OrthoDB" id="8687573at2"/>
<evidence type="ECO:0000256" key="1">
    <source>
        <dbReference type="SAM" id="Phobius"/>
    </source>
</evidence>
<dbReference type="EMBL" id="QPGB01000005">
    <property type="protein sequence ID" value="RCS56848.1"/>
    <property type="molecule type" value="Genomic_DNA"/>
</dbReference>
<dbReference type="AlphaFoldDB" id="A0A368KZX0"/>
<gene>
    <name evidence="2" type="ORF">DU000_10940</name>
</gene>
<proteinExistence type="predicted"/>
<keyword evidence="3" id="KW-1185">Reference proteome</keyword>
<feature type="transmembrane region" description="Helical" evidence="1">
    <location>
        <begin position="6"/>
        <end position="24"/>
    </location>
</feature>
<organism evidence="2 3">
    <name type="scientific">Parvibium lacunae</name>
    <dbReference type="NCBI Taxonomy" id="1888893"/>
    <lineage>
        <taxon>Bacteria</taxon>
        <taxon>Pseudomonadati</taxon>
        <taxon>Pseudomonadota</taxon>
        <taxon>Betaproteobacteria</taxon>
        <taxon>Burkholderiales</taxon>
        <taxon>Alcaligenaceae</taxon>
        <taxon>Parvibium</taxon>
    </lineage>
</organism>
<keyword evidence="1" id="KW-1133">Transmembrane helix</keyword>
<keyword evidence="1" id="KW-0472">Membrane</keyword>
<feature type="transmembrane region" description="Helical" evidence="1">
    <location>
        <begin position="44"/>
        <end position="62"/>
    </location>
</feature>
<keyword evidence="1 2" id="KW-0812">Transmembrane</keyword>
<comment type="caution">
    <text evidence="2">The sequence shown here is derived from an EMBL/GenBank/DDBJ whole genome shotgun (WGS) entry which is preliminary data.</text>
</comment>
<reference evidence="2 3" key="1">
    <citation type="journal article" date="2018" name="Int. J. Syst. Evol. Microbiol.">
        <title>Parvibium lacunae gen. nov., sp. nov., a new member of the family Alcaligenaceae isolated from a freshwater pond.</title>
        <authorList>
            <person name="Chen W.M."/>
            <person name="Xie P.B."/>
            <person name="Hsu M.Y."/>
            <person name="Sheu S.Y."/>
        </authorList>
    </citation>
    <scope>NUCLEOTIDE SEQUENCE [LARGE SCALE GENOMIC DNA]</scope>
    <source>
        <strain evidence="2 3">KMB9</strain>
    </source>
</reference>
<name>A0A368KZX0_9BURK</name>
<evidence type="ECO:0000313" key="2">
    <source>
        <dbReference type="EMBL" id="RCS56848.1"/>
    </source>
</evidence>
<dbReference type="InterPro" id="IPR021313">
    <property type="entry name" value="DUF2909"/>
</dbReference>
<sequence>MKYIVLAGFLLIIGSLGSALFYMLRHQRSGSDPKKMARALGFRVAFSISLLLLILVLHYLGYVQPTGLR</sequence>
<dbReference type="Pfam" id="PF11137">
    <property type="entry name" value="DUF2909"/>
    <property type="match status" value="1"/>
</dbReference>
<protein>
    <submittedName>
        <fullName evidence="2">Twin transmembrane helix small protein</fullName>
    </submittedName>
</protein>
<evidence type="ECO:0000313" key="3">
    <source>
        <dbReference type="Proteomes" id="UP000252357"/>
    </source>
</evidence>
<accession>A0A368KZX0</accession>
<dbReference type="NCBIfam" id="NF033233">
    <property type="entry name" value="twin_helix"/>
    <property type="match status" value="1"/>
</dbReference>